<sequence length="349" mass="40920">MNKPPIKILIFLITFNLFSQNTDTVSIPDNVIRPMLELHVKINEPVELFPLIKSDDLETLNFNLIKSSALEIEKNLELVFIEYYSESKAAWSKKDFTDYFEVKSMIKERSLLDYYHINFDIDTTKNQSILNSEPLFESGISFIGSDSHTEFVRQIIPKNNDSINHFGNLPVKIKYLIDFDTIKLSKKDIGKEFKIAEEEYRLDNIINGNIHIRSLDSSNELEKLEISRYIAYKDQKIVHLPHQNRFPLSFNILKTSSIFLNDSLVQLPHNDYQKYLKNIKFAKNEVFVDQIILDTEVDFDEIHILLPKYHFLNKELKSRIEKENIDNLKIVRHSSQIKTPTPKNQPLNN</sequence>
<dbReference type="RefSeq" id="WP_380736401.1">
    <property type="nucleotide sequence ID" value="NZ_JBHTJP010000010.1"/>
</dbReference>
<evidence type="ECO:0008006" key="3">
    <source>
        <dbReference type="Google" id="ProtNLM"/>
    </source>
</evidence>
<proteinExistence type="predicted"/>
<organism evidence="1 2">
    <name type="scientific">Salinimicrobium gaetbulicola</name>
    <dbReference type="NCBI Taxonomy" id="999702"/>
    <lineage>
        <taxon>Bacteria</taxon>
        <taxon>Pseudomonadati</taxon>
        <taxon>Bacteroidota</taxon>
        <taxon>Flavobacteriia</taxon>
        <taxon>Flavobacteriales</taxon>
        <taxon>Flavobacteriaceae</taxon>
        <taxon>Salinimicrobium</taxon>
    </lineage>
</organism>
<evidence type="ECO:0000313" key="2">
    <source>
        <dbReference type="Proteomes" id="UP001597100"/>
    </source>
</evidence>
<keyword evidence="2" id="KW-1185">Reference proteome</keyword>
<dbReference type="Proteomes" id="UP001597100">
    <property type="component" value="Unassembled WGS sequence"/>
</dbReference>
<name>A0ABW3IBJ4_9FLAO</name>
<gene>
    <name evidence="1" type="ORF">ACFQ1G_01145</name>
</gene>
<evidence type="ECO:0000313" key="1">
    <source>
        <dbReference type="EMBL" id="MFD0975383.1"/>
    </source>
</evidence>
<accession>A0ABW3IBJ4</accession>
<comment type="caution">
    <text evidence="1">The sequence shown here is derived from an EMBL/GenBank/DDBJ whole genome shotgun (WGS) entry which is preliminary data.</text>
</comment>
<protein>
    <recommendedName>
        <fullName evidence="3">YbbR-like protein</fullName>
    </recommendedName>
</protein>
<dbReference type="EMBL" id="JBHTJP010000010">
    <property type="protein sequence ID" value="MFD0975383.1"/>
    <property type="molecule type" value="Genomic_DNA"/>
</dbReference>
<reference evidence="2" key="1">
    <citation type="journal article" date="2019" name="Int. J. Syst. Evol. Microbiol.">
        <title>The Global Catalogue of Microorganisms (GCM) 10K type strain sequencing project: providing services to taxonomists for standard genome sequencing and annotation.</title>
        <authorList>
            <consortium name="The Broad Institute Genomics Platform"/>
            <consortium name="The Broad Institute Genome Sequencing Center for Infectious Disease"/>
            <person name="Wu L."/>
            <person name="Ma J."/>
        </authorList>
    </citation>
    <scope>NUCLEOTIDE SEQUENCE [LARGE SCALE GENOMIC DNA]</scope>
    <source>
        <strain evidence="2">CCUG 60898</strain>
    </source>
</reference>